<protein>
    <recommendedName>
        <fullName evidence="2">EamA domain-containing protein</fullName>
    </recommendedName>
</protein>
<feature type="transmembrane region" description="Helical" evidence="1">
    <location>
        <begin position="33"/>
        <end position="53"/>
    </location>
</feature>
<keyword evidence="1" id="KW-0812">Transmembrane</keyword>
<feature type="transmembrane region" description="Helical" evidence="1">
    <location>
        <begin position="172"/>
        <end position="192"/>
    </location>
</feature>
<proteinExistence type="predicted"/>
<evidence type="ECO:0000259" key="2">
    <source>
        <dbReference type="Pfam" id="PF00892"/>
    </source>
</evidence>
<evidence type="ECO:0000313" key="3">
    <source>
        <dbReference type="EMBL" id="RDE10222.1"/>
    </source>
</evidence>
<dbReference type="EMBL" id="QQNH01000002">
    <property type="protein sequence ID" value="RDE10222.1"/>
    <property type="molecule type" value="Genomic_DNA"/>
</dbReference>
<keyword evidence="4" id="KW-1185">Reference proteome</keyword>
<comment type="caution">
    <text evidence="3">The sequence shown here is derived from an EMBL/GenBank/DDBJ whole genome shotgun (WGS) entry which is preliminary data.</text>
</comment>
<feature type="transmembrane region" description="Helical" evidence="1">
    <location>
        <begin position="147"/>
        <end position="166"/>
    </location>
</feature>
<dbReference type="OrthoDB" id="9783707at2"/>
<organism evidence="3 4">
    <name type="scientific">Pelagibacterium lacus</name>
    <dbReference type="NCBI Taxonomy" id="2282655"/>
    <lineage>
        <taxon>Bacteria</taxon>
        <taxon>Pseudomonadati</taxon>
        <taxon>Pseudomonadota</taxon>
        <taxon>Alphaproteobacteria</taxon>
        <taxon>Hyphomicrobiales</taxon>
        <taxon>Devosiaceae</taxon>
        <taxon>Pelagibacterium</taxon>
    </lineage>
</organism>
<dbReference type="GO" id="GO:0016020">
    <property type="term" value="C:membrane"/>
    <property type="evidence" value="ECO:0007669"/>
    <property type="project" value="InterPro"/>
</dbReference>
<feature type="transmembrane region" description="Helical" evidence="1">
    <location>
        <begin position="267"/>
        <end position="286"/>
    </location>
</feature>
<reference evidence="4" key="1">
    <citation type="submission" date="2018-07" db="EMBL/GenBank/DDBJ databases">
        <authorList>
            <person name="Liu B.-T."/>
            <person name="Du Z."/>
        </authorList>
    </citation>
    <scope>NUCLEOTIDE SEQUENCE [LARGE SCALE GENOMIC DNA]</scope>
    <source>
        <strain evidence="4">XYN52</strain>
    </source>
</reference>
<dbReference type="InterPro" id="IPR037185">
    <property type="entry name" value="EmrE-like"/>
</dbReference>
<feature type="transmembrane region" description="Helical" evidence="1">
    <location>
        <begin position="105"/>
        <end position="135"/>
    </location>
</feature>
<dbReference type="Gene3D" id="1.10.3730.20">
    <property type="match status" value="1"/>
</dbReference>
<keyword evidence="1" id="KW-0472">Membrane</keyword>
<accession>A0A369WAB7</accession>
<dbReference type="InterPro" id="IPR000620">
    <property type="entry name" value="EamA_dom"/>
</dbReference>
<dbReference type="AlphaFoldDB" id="A0A369WAB7"/>
<feature type="domain" description="EamA" evidence="2">
    <location>
        <begin position="4"/>
        <end position="136"/>
    </location>
</feature>
<name>A0A369WAB7_9HYPH</name>
<gene>
    <name evidence="3" type="ORF">DVH29_02170</name>
</gene>
<feature type="transmembrane region" description="Helical" evidence="1">
    <location>
        <begin position="65"/>
        <end position="85"/>
    </location>
</feature>
<keyword evidence="1" id="KW-1133">Transmembrane helix</keyword>
<evidence type="ECO:0000313" key="4">
    <source>
        <dbReference type="Proteomes" id="UP000253759"/>
    </source>
</evidence>
<dbReference type="SUPFAM" id="SSF103481">
    <property type="entry name" value="Multidrug resistance efflux transporter EmrE"/>
    <property type="match status" value="2"/>
</dbReference>
<evidence type="ECO:0000256" key="1">
    <source>
        <dbReference type="SAM" id="Phobius"/>
    </source>
</evidence>
<feature type="transmembrane region" description="Helical" evidence="1">
    <location>
        <begin position="213"/>
        <end position="233"/>
    </location>
</feature>
<dbReference type="Proteomes" id="UP000253759">
    <property type="component" value="Unassembled WGS sequence"/>
</dbReference>
<dbReference type="Pfam" id="PF00892">
    <property type="entry name" value="EamA"/>
    <property type="match status" value="2"/>
</dbReference>
<feature type="domain" description="EamA" evidence="2">
    <location>
        <begin position="150"/>
        <end position="282"/>
    </location>
</feature>
<dbReference type="RefSeq" id="WP_114644518.1">
    <property type="nucleotide sequence ID" value="NZ_QQNH01000002.1"/>
</dbReference>
<sequence>MPISGLSLVLLAACCHATWNLFVKRINGGAELIWLFSTISSLLYLPLLLWVVIAERPEFGPLQIGFTLGSALIHLGYFLMLQTGYRKGDLSLVYPVARATGPLLSSSFAVLVLGEVMTPPMAVGAAIIVFGVLMLSGGIKAGARRPSSSLAFGLSTGVLIGSYTVWDAYAVSILLVPPLILDYATNISRAVLLAPIAHRRRALVRQHWRDHRAGVLAIAILSPLAYILVLYAMTFTPVAYVAPTRELSVVLSVLAGSILLGEGRLKWRLAWGLVIVCGTAILALSGG</sequence>